<name>A0A5J5B0J0_9ASTE</name>
<dbReference type="Proteomes" id="UP000325577">
    <property type="component" value="Linkage Group LG16"/>
</dbReference>
<reference evidence="2 3" key="1">
    <citation type="submission" date="2019-09" db="EMBL/GenBank/DDBJ databases">
        <title>A chromosome-level genome assembly of the Chinese tupelo Nyssa sinensis.</title>
        <authorList>
            <person name="Yang X."/>
            <person name="Kang M."/>
            <person name="Yang Y."/>
            <person name="Xiong H."/>
            <person name="Wang M."/>
            <person name="Zhang Z."/>
            <person name="Wang Z."/>
            <person name="Wu H."/>
            <person name="Ma T."/>
            <person name="Liu J."/>
            <person name="Xi Z."/>
        </authorList>
    </citation>
    <scope>NUCLEOTIDE SEQUENCE [LARGE SCALE GENOMIC DNA]</scope>
    <source>
        <strain evidence="2">J267</strain>
        <tissue evidence="2">Leaf</tissue>
    </source>
</reference>
<evidence type="ECO:0000256" key="1">
    <source>
        <dbReference type="SAM" id="MobiDB-lite"/>
    </source>
</evidence>
<dbReference type="OrthoDB" id="1719291at2759"/>
<dbReference type="EMBL" id="CM018039">
    <property type="protein sequence ID" value="KAA8536058.1"/>
    <property type="molecule type" value="Genomic_DNA"/>
</dbReference>
<dbReference type="PANTHER" id="PTHR48213:SF1">
    <property type="entry name" value="PROSTATIC SPERMINE-BINDING-LIKE PROTEIN"/>
    <property type="match status" value="1"/>
</dbReference>
<proteinExistence type="predicted"/>
<sequence length="200" mass="22623">MDKACRASTDLIFEADDEDLSTWEIINPSDDDEDEDLFSFDEDDGDVYKDLDVDDGGFGSLSSDLSTQSMSDHLNNDHFNDHDVRVDDGFGSLSSDLSAQSLADHLKNDHFSDHDARLDLIEDESSDDHDEDDDYDEEEEGYFDEYDLNDELVPKSVSDRFGGQRLRKLGKRAVLAAGNYVVIACFKNYVSKFENGRFDL</sequence>
<evidence type="ECO:0000313" key="2">
    <source>
        <dbReference type="EMBL" id="KAA8536058.1"/>
    </source>
</evidence>
<keyword evidence="3" id="KW-1185">Reference proteome</keyword>
<dbReference type="PANTHER" id="PTHR48213">
    <property type="entry name" value="VID27-LIKE PROTEIN"/>
    <property type="match status" value="1"/>
</dbReference>
<organism evidence="2 3">
    <name type="scientific">Nyssa sinensis</name>
    <dbReference type="NCBI Taxonomy" id="561372"/>
    <lineage>
        <taxon>Eukaryota</taxon>
        <taxon>Viridiplantae</taxon>
        <taxon>Streptophyta</taxon>
        <taxon>Embryophyta</taxon>
        <taxon>Tracheophyta</taxon>
        <taxon>Spermatophyta</taxon>
        <taxon>Magnoliopsida</taxon>
        <taxon>eudicotyledons</taxon>
        <taxon>Gunneridae</taxon>
        <taxon>Pentapetalae</taxon>
        <taxon>asterids</taxon>
        <taxon>Cornales</taxon>
        <taxon>Nyssaceae</taxon>
        <taxon>Nyssa</taxon>
    </lineage>
</organism>
<dbReference type="AlphaFoldDB" id="A0A5J5B0J0"/>
<evidence type="ECO:0000313" key="3">
    <source>
        <dbReference type="Proteomes" id="UP000325577"/>
    </source>
</evidence>
<accession>A0A5J5B0J0</accession>
<feature type="region of interest" description="Disordered" evidence="1">
    <location>
        <begin position="27"/>
        <end position="53"/>
    </location>
</feature>
<gene>
    <name evidence="2" type="ORF">F0562_028536</name>
</gene>
<protein>
    <submittedName>
        <fullName evidence="2">Uncharacterized protein</fullName>
    </submittedName>
</protein>
<feature type="compositionally biased region" description="Acidic residues" evidence="1">
    <location>
        <begin position="29"/>
        <end position="45"/>
    </location>
</feature>